<accession>H2ZS35</accession>
<dbReference type="AlphaFoldDB" id="H2ZS35"/>
<evidence type="ECO:0000313" key="3">
    <source>
        <dbReference type="Proteomes" id="UP000008672"/>
    </source>
</evidence>
<dbReference type="PANTHER" id="PTHR45749">
    <property type="match status" value="1"/>
</dbReference>
<dbReference type="OMA" id="WETHEEV"/>
<dbReference type="Proteomes" id="UP000008672">
    <property type="component" value="Unassembled WGS sequence"/>
</dbReference>
<dbReference type="EMBL" id="AFYH01285269">
    <property type="status" value="NOT_ANNOTATED_CDS"/>
    <property type="molecule type" value="Genomic_DNA"/>
</dbReference>
<protein>
    <recommendedName>
        <fullName evidence="1">DUF4371 domain-containing protein</fullName>
    </recommendedName>
</protein>
<keyword evidence="3" id="KW-1185">Reference proteome</keyword>
<dbReference type="SUPFAM" id="SSF53098">
    <property type="entry name" value="Ribonuclease H-like"/>
    <property type="match status" value="1"/>
</dbReference>
<reference evidence="2" key="2">
    <citation type="submission" date="2025-08" db="UniProtKB">
        <authorList>
            <consortium name="Ensembl"/>
        </authorList>
    </citation>
    <scope>IDENTIFICATION</scope>
</reference>
<dbReference type="InParanoid" id="H2ZS35"/>
<evidence type="ECO:0000259" key="1">
    <source>
        <dbReference type="Pfam" id="PF14291"/>
    </source>
</evidence>
<dbReference type="Ensembl" id="ENSLACT00000000208.1">
    <property type="protein sequence ID" value="ENSLACP00000000206.1"/>
    <property type="gene ID" value="ENSLACG00000000186.1"/>
</dbReference>
<organism evidence="2 3">
    <name type="scientific">Latimeria chalumnae</name>
    <name type="common">Coelacanth</name>
    <dbReference type="NCBI Taxonomy" id="7897"/>
    <lineage>
        <taxon>Eukaryota</taxon>
        <taxon>Metazoa</taxon>
        <taxon>Chordata</taxon>
        <taxon>Craniata</taxon>
        <taxon>Vertebrata</taxon>
        <taxon>Euteleostomi</taxon>
        <taxon>Coelacanthiformes</taxon>
        <taxon>Coelacanthidae</taxon>
        <taxon>Latimeria</taxon>
    </lineage>
</organism>
<proteinExistence type="predicted"/>
<evidence type="ECO:0000313" key="2">
    <source>
        <dbReference type="Ensembl" id="ENSLACP00000000206.1"/>
    </source>
</evidence>
<sequence>CLICKNCSEKKLLTFLTKAELTLISSGFQDWKHALRGFTSHEKSSCHKEAVMKHASLRSQVNVSALTPASHKKEMQAVRDAMHKTFTSIQYLAKQRLVLCGHNDNDSNLIQLLQLRSTDSDELRHWLSRTKYKWLSRDVLNEIIEMMAMSVLPTIVHKVKGSRYYAIVMDETADLSPKEQINFSLRFFSHEHWETHEEVMDFYQTDATDAASLFKIVEDMLLRFDLPFSDCQGQCYNRASNVSGKFIGLQARVKEQEPRAVFVHCTAYSLNLATQDALQDIPTCRDCFLMKDLVNAIRESPKRMSKFKEFQDEGESS</sequence>
<reference evidence="2" key="3">
    <citation type="submission" date="2025-09" db="UniProtKB">
        <authorList>
            <consortium name="Ensembl"/>
        </authorList>
    </citation>
    <scope>IDENTIFICATION</scope>
</reference>
<dbReference type="PANTHER" id="PTHR45749:SF21">
    <property type="entry name" value="DUF4371 DOMAIN-CONTAINING PROTEIN"/>
    <property type="match status" value="1"/>
</dbReference>
<dbReference type="InterPro" id="IPR012337">
    <property type="entry name" value="RNaseH-like_sf"/>
</dbReference>
<dbReference type="Pfam" id="PF14291">
    <property type="entry name" value="DUF4371"/>
    <property type="match status" value="1"/>
</dbReference>
<feature type="domain" description="DUF4371" evidence="1">
    <location>
        <begin position="23"/>
        <end position="248"/>
    </location>
</feature>
<dbReference type="STRING" id="7897.ENSLACP00000000206"/>
<dbReference type="InterPro" id="IPR025398">
    <property type="entry name" value="DUF4371"/>
</dbReference>
<reference evidence="3" key="1">
    <citation type="submission" date="2011-08" db="EMBL/GenBank/DDBJ databases">
        <title>The draft genome of Latimeria chalumnae.</title>
        <authorList>
            <person name="Di Palma F."/>
            <person name="Alfoldi J."/>
            <person name="Johnson J."/>
            <person name="Berlin A."/>
            <person name="Gnerre S."/>
            <person name="Jaffe D."/>
            <person name="MacCallum I."/>
            <person name="Young S."/>
            <person name="Walker B.J."/>
            <person name="Lander E."/>
            <person name="Lindblad-Toh K."/>
        </authorList>
    </citation>
    <scope>NUCLEOTIDE SEQUENCE [LARGE SCALE GENOMIC DNA]</scope>
    <source>
        <strain evidence="3">Wild caught</strain>
    </source>
</reference>
<dbReference type="GeneTree" id="ENSGT00940000162068"/>
<dbReference type="eggNOG" id="ENOG502QSU3">
    <property type="taxonomic scope" value="Eukaryota"/>
</dbReference>
<name>H2ZS35_LATCH</name>
<dbReference type="HOGENOM" id="CLU_006175_1_3_1"/>